<dbReference type="SUPFAM" id="SSF142433">
    <property type="entry name" value="CinA-like"/>
    <property type="match status" value="1"/>
</dbReference>
<dbReference type="EMBL" id="PVZC01000001">
    <property type="protein sequence ID" value="PRY02632.1"/>
    <property type="molecule type" value="Genomic_DNA"/>
</dbReference>
<dbReference type="AlphaFoldDB" id="A0A2T0QFE1"/>
<accession>A0A2T0QFE1</accession>
<feature type="domain" description="CinA C-terminal" evidence="1">
    <location>
        <begin position="18"/>
        <end position="168"/>
    </location>
</feature>
<dbReference type="Proteomes" id="UP000237846">
    <property type="component" value="Unassembled WGS sequence"/>
</dbReference>
<dbReference type="Gene3D" id="3.90.950.20">
    <property type="entry name" value="CinA-like"/>
    <property type="match status" value="1"/>
</dbReference>
<evidence type="ECO:0000259" key="1">
    <source>
        <dbReference type="Pfam" id="PF02464"/>
    </source>
</evidence>
<reference evidence="2 3" key="1">
    <citation type="submission" date="2018-03" db="EMBL/GenBank/DDBJ databases">
        <title>Genomic Encyclopedia of Archaeal and Bacterial Type Strains, Phase II (KMG-II): from individual species to whole genera.</title>
        <authorList>
            <person name="Goeker M."/>
        </authorList>
    </citation>
    <scope>NUCLEOTIDE SEQUENCE [LARGE SCALE GENOMIC DNA]</scope>
    <source>
        <strain evidence="2 3">DSM 45601</strain>
    </source>
</reference>
<organism evidence="2 3">
    <name type="scientific">Allonocardiopsis opalescens</name>
    <dbReference type="NCBI Taxonomy" id="1144618"/>
    <lineage>
        <taxon>Bacteria</taxon>
        <taxon>Bacillati</taxon>
        <taxon>Actinomycetota</taxon>
        <taxon>Actinomycetes</taxon>
        <taxon>Streptosporangiales</taxon>
        <taxon>Allonocardiopsis</taxon>
    </lineage>
</organism>
<dbReference type="NCBIfam" id="TIGR00199">
    <property type="entry name" value="PncC_domain"/>
    <property type="match status" value="1"/>
</dbReference>
<dbReference type="RefSeq" id="WP_106240530.1">
    <property type="nucleotide sequence ID" value="NZ_PVZC01000001.1"/>
</dbReference>
<evidence type="ECO:0000313" key="3">
    <source>
        <dbReference type="Proteomes" id="UP000237846"/>
    </source>
</evidence>
<dbReference type="InterPro" id="IPR036653">
    <property type="entry name" value="CinA-like_C"/>
</dbReference>
<evidence type="ECO:0000313" key="2">
    <source>
        <dbReference type="EMBL" id="PRY02632.1"/>
    </source>
</evidence>
<comment type="caution">
    <text evidence="2">The sequence shown here is derived from an EMBL/GenBank/DDBJ whole genome shotgun (WGS) entry which is preliminary data.</text>
</comment>
<gene>
    <name evidence="2" type="ORF">CLV72_1011235</name>
</gene>
<proteinExistence type="predicted"/>
<name>A0A2T0QFE1_9ACTN</name>
<dbReference type="Pfam" id="PF02464">
    <property type="entry name" value="CinA"/>
    <property type="match status" value="1"/>
</dbReference>
<keyword evidence="3" id="KW-1185">Reference proteome</keyword>
<protein>
    <submittedName>
        <fullName evidence="2">Competence/damage-inducible protein cinA</fullName>
    </submittedName>
</protein>
<dbReference type="InterPro" id="IPR008136">
    <property type="entry name" value="CinA_C"/>
</dbReference>
<sequence>MEQRTGADAAGVPAEAEQAARAALAVLRRRSASLAVAESLTGGLIGAAVTAVPGASESFRGGIISYATELKAGLLGVDAALLARSGAVHPEVAVAMARGVRDRLAADFGLAVTGVAGPDPQDGRPVGTVFVGLAGPGGVTRMNGLDIVGDRAGIRAQTVVRALRFLHSAVDSYPNRGEQLR</sequence>
<dbReference type="OrthoDB" id="1253990at2"/>